<accession>A0A4Y7IZY6</accession>
<gene>
    <name evidence="1" type="ORF">C5167_012207</name>
</gene>
<evidence type="ECO:0000313" key="1">
    <source>
        <dbReference type="EMBL" id="RZC53360.1"/>
    </source>
</evidence>
<dbReference type="Proteomes" id="UP000316621">
    <property type="component" value="Chromosome 3"/>
</dbReference>
<dbReference type="AlphaFoldDB" id="A0A4Y7IZY6"/>
<protein>
    <submittedName>
        <fullName evidence="1">Uncharacterized protein</fullName>
    </submittedName>
</protein>
<evidence type="ECO:0000313" key="2">
    <source>
        <dbReference type="Proteomes" id="UP000316621"/>
    </source>
</evidence>
<reference evidence="1 2" key="1">
    <citation type="journal article" date="2018" name="Science">
        <title>The opium poppy genome and morphinan production.</title>
        <authorList>
            <person name="Guo L."/>
            <person name="Winzer T."/>
            <person name="Yang X."/>
            <person name="Li Y."/>
            <person name="Ning Z."/>
            <person name="He Z."/>
            <person name="Teodor R."/>
            <person name="Lu Y."/>
            <person name="Bowser T.A."/>
            <person name="Graham I.A."/>
            <person name="Ye K."/>
        </authorList>
    </citation>
    <scope>NUCLEOTIDE SEQUENCE [LARGE SCALE GENOMIC DNA]</scope>
    <source>
        <strain evidence="2">cv. HN1</strain>
        <tissue evidence="1">Leaves</tissue>
    </source>
</reference>
<proteinExistence type="predicted"/>
<keyword evidence="2" id="KW-1185">Reference proteome</keyword>
<name>A0A4Y7IZY6_PAPSO</name>
<dbReference type="Gramene" id="RZC53360">
    <property type="protein sequence ID" value="RZC53360"/>
    <property type="gene ID" value="C5167_012207"/>
</dbReference>
<organism evidence="1 2">
    <name type="scientific">Papaver somniferum</name>
    <name type="common">Opium poppy</name>
    <dbReference type="NCBI Taxonomy" id="3469"/>
    <lineage>
        <taxon>Eukaryota</taxon>
        <taxon>Viridiplantae</taxon>
        <taxon>Streptophyta</taxon>
        <taxon>Embryophyta</taxon>
        <taxon>Tracheophyta</taxon>
        <taxon>Spermatophyta</taxon>
        <taxon>Magnoliopsida</taxon>
        <taxon>Ranunculales</taxon>
        <taxon>Papaveraceae</taxon>
        <taxon>Papaveroideae</taxon>
        <taxon>Papaver</taxon>
    </lineage>
</organism>
<dbReference type="EMBL" id="CM010717">
    <property type="protein sequence ID" value="RZC53360.1"/>
    <property type="molecule type" value="Genomic_DNA"/>
</dbReference>
<sequence>MKQRLSVLVGPLYRHLPGGNPFPYGGSTRLPVFNVVTAAPIHRCTHTLIQPIGHPFHGAGMGRGGWL</sequence>